<name>A0A5M3MBS3_CONPW</name>
<feature type="domain" description="DUF6593" evidence="1">
    <location>
        <begin position="200"/>
        <end position="342"/>
    </location>
</feature>
<dbReference type="Pfam" id="PF20236">
    <property type="entry name" value="DUF6593"/>
    <property type="match status" value="1"/>
</dbReference>
<gene>
    <name evidence="2" type="ORF">CONPUDRAFT_139683</name>
</gene>
<proteinExistence type="predicted"/>
<evidence type="ECO:0000313" key="2">
    <source>
        <dbReference type="EMBL" id="EIW76270.1"/>
    </source>
</evidence>
<organism evidence="2 3">
    <name type="scientific">Coniophora puteana (strain RWD-64-598)</name>
    <name type="common">Brown rot fungus</name>
    <dbReference type="NCBI Taxonomy" id="741705"/>
    <lineage>
        <taxon>Eukaryota</taxon>
        <taxon>Fungi</taxon>
        <taxon>Dikarya</taxon>
        <taxon>Basidiomycota</taxon>
        <taxon>Agaricomycotina</taxon>
        <taxon>Agaricomycetes</taxon>
        <taxon>Agaricomycetidae</taxon>
        <taxon>Boletales</taxon>
        <taxon>Coniophorineae</taxon>
        <taxon>Coniophoraceae</taxon>
        <taxon>Coniophora</taxon>
    </lineage>
</organism>
<dbReference type="OMA" id="LHWANEV"/>
<dbReference type="RefSeq" id="XP_007773519.1">
    <property type="nucleotide sequence ID" value="XM_007775329.1"/>
</dbReference>
<dbReference type="Proteomes" id="UP000053558">
    <property type="component" value="Unassembled WGS sequence"/>
</dbReference>
<dbReference type="EMBL" id="JH711586">
    <property type="protein sequence ID" value="EIW76270.1"/>
    <property type="molecule type" value="Genomic_DNA"/>
</dbReference>
<accession>A0A5M3MBS3</accession>
<dbReference type="GeneID" id="19201386"/>
<dbReference type="InterPro" id="IPR046528">
    <property type="entry name" value="DUF6593"/>
</dbReference>
<dbReference type="KEGG" id="cput:CONPUDRAFT_139683"/>
<dbReference type="AlphaFoldDB" id="A0A5M3MBS3"/>
<comment type="caution">
    <text evidence="2">The sequence shown here is derived from an EMBL/GenBank/DDBJ whole genome shotgun (WGS) entry which is preliminary data.</text>
</comment>
<evidence type="ECO:0000259" key="1">
    <source>
        <dbReference type="Pfam" id="PF20236"/>
    </source>
</evidence>
<protein>
    <recommendedName>
        <fullName evidence="1">DUF6593 domain-containing protein</fullName>
    </recommendedName>
</protein>
<sequence>MKLFFSTDHVRNSIVTNEAGQVLYKVVTPFRFLWQTGWSTIWKITPNAEPVTYGEGIDPGEAEEDVEPAEEVDADDGAEEELLGDVADVADIQAGAGAGAGGQARLGARPGQLAIGRRVPSSASVPRPVSVSVSETGRGSLRSKSYAATWARSRTPSTPGGLSLEEVEVCFGGEDSDTEGGPGSSAADRGRGLHWANEVDMQDRFVRLATIEWKKIASSRLRWLGENGLGHRELETHKFLNATSVTQRTREFTAYDGRRYCWILGAYVCKLYYVNEGKKSKNLIARYHRYKSALFHGKEAQYGYLDFDEREYAKISRGEEIGGTLLEQFLVTFIYVEKLRRDREKAAHRDFRWNF</sequence>
<evidence type="ECO:0000313" key="3">
    <source>
        <dbReference type="Proteomes" id="UP000053558"/>
    </source>
</evidence>
<dbReference type="OrthoDB" id="2684769at2759"/>
<keyword evidence="3" id="KW-1185">Reference proteome</keyword>
<reference evidence="3" key="1">
    <citation type="journal article" date="2012" name="Science">
        <title>The Paleozoic origin of enzymatic lignin decomposition reconstructed from 31 fungal genomes.</title>
        <authorList>
            <person name="Floudas D."/>
            <person name="Binder M."/>
            <person name="Riley R."/>
            <person name="Barry K."/>
            <person name="Blanchette R.A."/>
            <person name="Henrissat B."/>
            <person name="Martinez A.T."/>
            <person name="Otillar R."/>
            <person name="Spatafora J.W."/>
            <person name="Yadav J.S."/>
            <person name="Aerts A."/>
            <person name="Benoit I."/>
            <person name="Boyd A."/>
            <person name="Carlson A."/>
            <person name="Copeland A."/>
            <person name="Coutinho P.M."/>
            <person name="de Vries R.P."/>
            <person name="Ferreira P."/>
            <person name="Findley K."/>
            <person name="Foster B."/>
            <person name="Gaskell J."/>
            <person name="Glotzer D."/>
            <person name="Gorecki P."/>
            <person name="Heitman J."/>
            <person name="Hesse C."/>
            <person name="Hori C."/>
            <person name="Igarashi K."/>
            <person name="Jurgens J.A."/>
            <person name="Kallen N."/>
            <person name="Kersten P."/>
            <person name="Kohler A."/>
            <person name="Kuees U."/>
            <person name="Kumar T.K.A."/>
            <person name="Kuo A."/>
            <person name="LaButti K."/>
            <person name="Larrondo L.F."/>
            <person name="Lindquist E."/>
            <person name="Ling A."/>
            <person name="Lombard V."/>
            <person name="Lucas S."/>
            <person name="Lundell T."/>
            <person name="Martin R."/>
            <person name="McLaughlin D.J."/>
            <person name="Morgenstern I."/>
            <person name="Morin E."/>
            <person name="Murat C."/>
            <person name="Nagy L.G."/>
            <person name="Nolan M."/>
            <person name="Ohm R.A."/>
            <person name="Patyshakuliyeva A."/>
            <person name="Rokas A."/>
            <person name="Ruiz-Duenas F.J."/>
            <person name="Sabat G."/>
            <person name="Salamov A."/>
            <person name="Samejima M."/>
            <person name="Schmutz J."/>
            <person name="Slot J.C."/>
            <person name="St John F."/>
            <person name="Stenlid J."/>
            <person name="Sun H."/>
            <person name="Sun S."/>
            <person name="Syed K."/>
            <person name="Tsang A."/>
            <person name="Wiebenga A."/>
            <person name="Young D."/>
            <person name="Pisabarro A."/>
            <person name="Eastwood D.C."/>
            <person name="Martin F."/>
            <person name="Cullen D."/>
            <person name="Grigoriev I.V."/>
            <person name="Hibbett D.S."/>
        </authorList>
    </citation>
    <scope>NUCLEOTIDE SEQUENCE [LARGE SCALE GENOMIC DNA]</scope>
    <source>
        <strain evidence="3">RWD-64-598 SS2</strain>
    </source>
</reference>